<dbReference type="EMBL" id="DQIR01055208">
    <property type="protein sequence ID" value="HDA10684.1"/>
    <property type="molecule type" value="Transcribed_RNA"/>
</dbReference>
<dbReference type="AlphaFoldDB" id="A0A480GE59"/>
<feature type="region of interest" description="Disordered" evidence="1">
    <location>
        <begin position="70"/>
        <end position="92"/>
    </location>
</feature>
<proteinExistence type="predicted"/>
<dbReference type="EMBL" id="DQIR01329418">
    <property type="protein sequence ID" value="HDC84826.1"/>
    <property type="molecule type" value="Transcribed_RNA"/>
</dbReference>
<feature type="compositionally biased region" description="Polar residues" evidence="1">
    <location>
        <begin position="77"/>
        <end position="86"/>
    </location>
</feature>
<protein>
    <submittedName>
        <fullName evidence="2">WD repeat domain phosphoinositide-interacting protein 2</fullName>
    </submittedName>
</protein>
<evidence type="ECO:0000256" key="1">
    <source>
        <dbReference type="SAM" id="MobiDB-lite"/>
    </source>
</evidence>
<reference evidence="2" key="1">
    <citation type="journal article" date="2019" name="PeerJ">
        <title>Genes of the pig, Sus scrofa, reconstructed with EvidentialGene.</title>
        <authorList>
            <person name="Gilbert D.G."/>
        </authorList>
    </citation>
    <scope>NUCLEOTIDE SEQUENCE</scope>
</reference>
<organism evidence="2">
    <name type="scientific">Sus scrofa</name>
    <name type="common">Pig</name>
    <dbReference type="NCBI Taxonomy" id="9823"/>
    <lineage>
        <taxon>Eukaryota</taxon>
        <taxon>Metazoa</taxon>
        <taxon>Chordata</taxon>
        <taxon>Craniata</taxon>
        <taxon>Vertebrata</taxon>
        <taxon>Euteleostomi</taxon>
        <taxon>Mammalia</taxon>
        <taxon>Eutheria</taxon>
        <taxon>Laurasiatheria</taxon>
        <taxon>Artiodactyla</taxon>
        <taxon>Suina</taxon>
        <taxon>Suidae</taxon>
        <taxon>Sus</taxon>
    </lineage>
</organism>
<sequence>MLPSSLCCFIRVHSPPSWGSRLYMYKYPSEAPTSSRGIFWILVRIQCNQILGPELPQSAYSTGSLAFSLPRGAPPNKHTSVPSARPTSTSKSIKAASALLLEAETSGPGHSV</sequence>
<evidence type="ECO:0000313" key="2">
    <source>
        <dbReference type="EMBL" id="HDA10684.1"/>
    </source>
</evidence>
<accession>A0A480GE59</accession>
<name>A0A480GE59_PIG</name>